<proteinExistence type="predicted"/>
<dbReference type="Proteomes" id="UP000286990">
    <property type="component" value="Unassembled WGS sequence"/>
</dbReference>
<organism evidence="1 2">
    <name type="scientific">Maribacter algicola</name>
    <dbReference type="NCBI Taxonomy" id="2498892"/>
    <lineage>
        <taxon>Bacteria</taxon>
        <taxon>Pseudomonadati</taxon>
        <taxon>Bacteroidota</taxon>
        <taxon>Flavobacteriia</taxon>
        <taxon>Flavobacteriales</taxon>
        <taxon>Flavobacteriaceae</taxon>
        <taxon>Maribacter</taxon>
    </lineage>
</organism>
<evidence type="ECO:0008006" key="3">
    <source>
        <dbReference type="Google" id="ProtNLM"/>
    </source>
</evidence>
<dbReference type="EMBL" id="QUSX01000001">
    <property type="protein sequence ID" value="RRQ49636.1"/>
    <property type="molecule type" value="Genomic_DNA"/>
</dbReference>
<dbReference type="OrthoDB" id="99887at2"/>
<accession>A0A3R8S112</accession>
<name>A0A3R8S112_9FLAO</name>
<comment type="caution">
    <text evidence="1">The sequence shown here is derived from an EMBL/GenBank/DDBJ whole genome shotgun (WGS) entry which is preliminary data.</text>
</comment>
<gene>
    <name evidence="1" type="ORF">DZC72_03300</name>
</gene>
<evidence type="ECO:0000313" key="2">
    <source>
        <dbReference type="Proteomes" id="UP000286990"/>
    </source>
</evidence>
<reference evidence="2" key="1">
    <citation type="submission" date="2018-12" db="EMBL/GenBank/DDBJ databases">
        <title>Maribacter lutimaris sp. nov., isolated from marine sediment.</title>
        <authorList>
            <person name="Kim K.K."/>
        </authorList>
    </citation>
    <scope>NUCLEOTIDE SEQUENCE [LARGE SCALE GENOMIC DNA]</scope>
    <source>
        <strain evidence="2">PoM-212</strain>
    </source>
</reference>
<sequence>MIKLKSEFNQEMIQFISKLRTDVFLKVYLLLALTFSLSAQNLVEQSKLKTNKVTIVDRTGISNDAEHAMAVGKRAFFDAVQNSGSTIEQINHWTQTNEPVYLILGTLQNRALYSLVSDEPLLREGQPEGVFYLWREIDDRKALIIGGTDEKGLMYALTEVAEQIKYEGVEVLNRIKDNIEFPKNSIRGVDKFLTDENDDSWFFSEAYWKYYINQLAINRFNRFTLITGYNEGKNEDFMIPVYPYLVDVEGFEGVRPQKKLDNSPEDYLNQLRRIGELCHSHGIEFIFGMWGHGRSAELVVGLPENSDAYTQYCADGMRELLRKAPEIDGIQLRVNYESGVGGFGETAELFWKKIITGIGDVYKERQGKLTLDLRAKGLTPQIRDWVFETGMDLNVTSKYTWEGVGLPFHPTQMRQAELSMLNNIDKRQRYGYADFLNHSRNYDFIYRLWGIGTTRIFTWADPDYVKRFSQSTNFGDSRGFQVTPPMARKQNTWDIIKNKALTYYQWEDQRYWAYYLLFGRLGYSFETDRQVWERVFREHYGAAFNNILNAYSSAGKVLPLITSSHLTVHPANYNWAEMESGGALFSKNNANPFHRERTYQSAEPGDPGLFYGIEPYVIDVLDKNVQPKIGMVQLAAFYEYLANDILDNLEAVKKADIPQSFKKEYMANEVDLKITAALAAYHSNKTRAATDYVFFEKTHNKGYLVSSLDRMHKVLKNWKTILALTETLYHPNPKFLHDNGTWHDRLVEIEKDIIDLEGILGDQAYGEKLSHWDKFKFSEDPVKADLEAVVPKNTGLGKEDLNLTLKSSRKYPSDQHPKVHYRLADMTLGPFKQLKMEWDGQNYVAQIPKKEFSADYDLLVYFTTIENDGLVHLYPGIFSEHTASPYFIISNN</sequence>
<evidence type="ECO:0000313" key="1">
    <source>
        <dbReference type="EMBL" id="RRQ49636.1"/>
    </source>
</evidence>
<dbReference type="AlphaFoldDB" id="A0A3R8S112"/>
<protein>
    <recommendedName>
        <fullName evidence="3">Alpha glucuronidase N-terminal domain-containing protein</fullName>
    </recommendedName>
</protein>
<keyword evidence="2" id="KW-1185">Reference proteome</keyword>